<dbReference type="PROSITE" id="PS50003">
    <property type="entry name" value="PH_DOMAIN"/>
    <property type="match status" value="1"/>
</dbReference>
<dbReference type="HOGENOM" id="CLU_360766_0_0_1"/>
<keyword evidence="1" id="KW-0833">Ubl conjugation pathway</keyword>
<dbReference type="PROSITE" id="PS50030">
    <property type="entry name" value="UBA"/>
    <property type="match status" value="1"/>
</dbReference>
<evidence type="ECO:0008006" key="9">
    <source>
        <dbReference type="Google" id="ProtNLM"/>
    </source>
</evidence>
<dbReference type="AlphaFoldDB" id="K3WZ95"/>
<evidence type="ECO:0000256" key="1">
    <source>
        <dbReference type="ARBA" id="ARBA00022786"/>
    </source>
</evidence>
<keyword evidence="2" id="KW-0378">Hydrolase</keyword>
<dbReference type="SUPFAM" id="SSF50729">
    <property type="entry name" value="PH domain-like"/>
    <property type="match status" value="1"/>
</dbReference>
<sequence length="804" mass="89372">MQATALSSDDGPLLSAFGEIVHRGWLNLKTRSMVNVRPRHMRYCILAKDSNVLSTFKFQPSTGDLTSGNVKPLKSYKVLGVAPWDGRRFAFLISVIQPIDNTDRVLEVDAPVAQAASEWIHHLRILVNGADDNWPSSTPNTVAFQGSRSFTSGTSNTSDTSPNTSTSSKRSHDMWVKGASVHRGLLNASGENSCFLNVIIQSFWHLTSMRHFLLHVEIKDGTRTVEANVLRALKTIMMEYDDTSSGVIHSRGLRKGLSVLYAADKNFQEGAMYDAEETLLALLNLMHQQTNATDISETQKTTAMVKSLVRLVSHETYEVEDKSRAVFDEHSIPHLVFSHQIYDRYTCNTCHRTTPWDLYSNLIFTTYASDLYKQKYESMEHMFRQISLQDADVAPSCDVDGCKGKHTKERVIHRFPMVFTVSVLWATNSATKDQVHGLLLNIGDRVDLAKCFDAAGPVIKFKLGGIRTTYRLRGFVCYYGRHYVALFYSTAHKMWLLFDDSRVLEIGSWDNVISECLKGRFQPVLFFYELPDQRKDSSVSLFSMSGGDTSIAAAAAESRKKSLSFSSMQGDLTIPESPDEETADSPLPRKKPLLRVEEEPAPALFGGAPADVVPPAAPTAPIATTSVGAMRMVESDREFELGEMKRRGSISRINIMPVSAAIAMMPRTISMNAPLGDGEYDVQFGDDTVVLGMYLEKVGTDLCVTSFPRGVHDEMFGAEKSGQIGLFDLVLQANGHPLQHYQVDRALKMIKAQSRPLVIRFRRSPRVASLTDMGFSKELACQALAKSSGDVQAAVNLCFEMRQS</sequence>
<feature type="compositionally biased region" description="Low complexity" evidence="3">
    <location>
        <begin position="149"/>
        <end position="168"/>
    </location>
</feature>
<dbReference type="PANTHER" id="PTHR22975">
    <property type="entry name" value="UBIQUITIN SPECIFIC PROTEINASE"/>
    <property type="match status" value="1"/>
</dbReference>
<accession>K3WZ95</accession>
<feature type="domain" description="UBA" evidence="5">
    <location>
        <begin position="760"/>
        <end position="801"/>
    </location>
</feature>
<dbReference type="InterPro" id="IPR001394">
    <property type="entry name" value="Peptidase_C19_UCH"/>
</dbReference>
<evidence type="ECO:0000256" key="2">
    <source>
        <dbReference type="ARBA" id="ARBA00022801"/>
    </source>
</evidence>
<evidence type="ECO:0000259" key="4">
    <source>
        <dbReference type="PROSITE" id="PS50003"/>
    </source>
</evidence>
<feature type="domain" description="USP" evidence="6">
    <location>
        <begin position="183"/>
        <end position="531"/>
    </location>
</feature>
<dbReference type="InterPro" id="IPR052398">
    <property type="entry name" value="Ubiquitin_hydrolase_53/54"/>
</dbReference>
<dbReference type="EnsemblProtists" id="PYU1_T010294">
    <property type="protein sequence ID" value="PYU1_T010294"/>
    <property type="gene ID" value="PYU1_G010274"/>
</dbReference>
<evidence type="ECO:0000259" key="6">
    <source>
        <dbReference type="PROSITE" id="PS50235"/>
    </source>
</evidence>
<dbReference type="VEuPathDB" id="FungiDB:PYU1_G010274"/>
<keyword evidence="8" id="KW-1185">Reference proteome</keyword>
<evidence type="ECO:0000313" key="8">
    <source>
        <dbReference type="Proteomes" id="UP000019132"/>
    </source>
</evidence>
<reference evidence="8" key="2">
    <citation type="submission" date="2010-04" db="EMBL/GenBank/DDBJ databases">
        <authorList>
            <person name="Buell R."/>
            <person name="Hamilton J."/>
            <person name="Hostetler J."/>
        </authorList>
    </citation>
    <scope>NUCLEOTIDE SEQUENCE [LARGE SCALE GENOMIC DNA]</scope>
    <source>
        <strain evidence="8">DAOM:BR144</strain>
    </source>
</reference>
<dbReference type="PANTHER" id="PTHR22975:SF9">
    <property type="entry name" value="ECHINUS SPLICE FORM 3"/>
    <property type="match status" value="1"/>
</dbReference>
<dbReference type="OMA" id="EGAMYDA"/>
<dbReference type="SMART" id="SM00165">
    <property type="entry name" value="UBA"/>
    <property type="match status" value="1"/>
</dbReference>
<feature type="domain" description="PH" evidence="4">
    <location>
        <begin position="19"/>
        <end position="128"/>
    </location>
</feature>
<dbReference type="Gene3D" id="3.90.70.10">
    <property type="entry name" value="Cysteine proteinases"/>
    <property type="match status" value="1"/>
</dbReference>
<dbReference type="PROSITE" id="PS50235">
    <property type="entry name" value="USP_3"/>
    <property type="match status" value="1"/>
</dbReference>
<dbReference type="Gene3D" id="1.10.8.10">
    <property type="entry name" value="DNA helicase RuvA subunit, C-terminal domain"/>
    <property type="match status" value="1"/>
</dbReference>
<dbReference type="Pfam" id="PF00443">
    <property type="entry name" value="UCH"/>
    <property type="match status" value="1"/>
</dbReference>
<dbReference type="InterPro" id="IPR028889">
    <property type="entry name" value="USP"/>
</dbReference>
<evidence type="ECO:0000259" key="5">
    <source>
        <dbReference type="PROSITE" id="PS50030"/>
    </source>
</evidence>
<feature type="region of interest" description="Disordered" evidence="3">
    <location>
        <begin position="567"/>
        <end position="593"/>
    </location>
</feature>
<reference evidence="8" key="1">
    <citation type="journal article" date="2010" name="Genome Biol.">
        <title>Genome sequence of the necrotrophic plant pathogen Pythium ultimum reveals original pathogenicity mechanisms and effector repertoire.</title>
        <authorList>
            <person name="Levesque C.A."/>
            <person name="Brouwer H."/>
            <person name="Cano L."/>
            <person name="Hamilton J.P."/>
            <person name="Holt C."/>
            <person name="Huitema E."/>
            <person name="Raffaele S."/>
            <person name="Robideau G.P."/>
            <person name="Thines M."/>
            <person name="Win J."/>
            <person name="Zerillo M.M."/>
            <person name="Beakes G.W."/>
            <person name="Boore J.L."/>
            <person name="Busam D."/>
            <person name="Dumas B."/>
            <person name="Ferriera S."/>
            <person name="Fuerstenberg S.I."/>
            <person name="Gachon C.M."/>
            <person name="Gaulin E."/>
            <person name="Govers F."/>
            <person name="Grenville-Briggs L."/>
            <person name="Horner N."/>
            <person name="Hostetler J."/>
            <person name="Jiang R.H."/>
            <person name="Johnson J."/>
            <person name="Krajaejun T."/>
            <person name="Lin H."/>
            <person name="Meijer H.J."/>
            <person name="Moore B."/>
            <person name="Morris P."/>
            <person name="Phuntmart V."/>
            <person name="Puiu D."/>
            <person name="Shetty J."/>
            <person name="Stajich J.E."/>
            <person name="Tripathy S."/>
            <person name="Wawra S."/>
            <person name="van West P."/>
            <person name="Whitty B.R."/>
            <person name="Coutinho P.M."/>
            <person name="Henrissat B."/>
            <person name="Martin F."/>
            <person name="Thomas P.D."/>
            <person name="Tyler B.M."/>
            <person name="De Vries R.P."/>
            <person name="Kamoun S."/>
            <person name="Yandell M."/>
            <person name="Tisserat N."/>
            <person name="Buell C.R."/>
        </authorList>
    </citation>
    <scope>NUCLEOTIDE SEQUENCE</scope>
    <source>
        <strain evidence="8">DAOM:BR144</strain>
    </source>
</reference>
<dbReference type="STRING" id="431595.K3WZ95"/>
<dbReference type="eggNOG" id="KOG1887">
    <property type="taxonomic scope" value="Eukaryota"/>
</dbReference>
<feature type="region of interest" description="Disordered" evidence="3">
    <location>
        <begin position="144"/>
        <end position="172"/>
    </location>
</feature>
<reference evidence="7" key="3">
    <citation type="submission" date="2015-02" db="UniProtKB">
        <authorList>
            <consortium name="EnsemblProtists"/>
        </authorList>
    </citation>
    <scope>IDENTIFICATION</scope>
    <source>
        <strain evidence="7">DAOM BR144</strain>
    </source>
</reference>
<name>K3WZ95_GLOUD</name>
<dbReference type="SUPFAM" id="SSF46934">
    <property type="entry name" value="UBA-like"/>
    <property type="match status" value="1"/>
</dbReference>
<dbReference type="Proteomes" id="UP000019132">
    <property type="component" value="Unassembled WGS sequence"/>
</dbReference>
<protein>
    <recommendedName>
        <fullName evidence="9">USP domain-containing protein</fullName>
    </recommendedName>
</protein>
<dbReference type="CDD" id="cd02257">
    <property type="entry name" value="Peptidase_C19"/>
    <property type="match status" value="1"/>
</dbReference>
<dbReference type="GO" id="GO:0016579">
    <property type="term" value="P:protein deubiquitination"/>
    <property type="evidence" value="ECO:0007669"/>
    <property type="project" value="InterPro"/>
</dbReference>
<evidence type="ECO:0000256" key="3">
    <source>
        <dbReference type="SAM" id="MobiDB-lite"/>
    </source>
</evidence>
<evidence type="ECO:0000313" key="7">
    <source>
        <dbReference type="EnsemblProtists" id="PYU1_T010294"/>
    </source>
</evidence>
<dbReference type="InterPro" id="IPR001849">
    <property type="entry name" value="PH_domain"/>
</dbReference>
<dbReference type="InterPro" id="IPR015940">
    <property type="entry name" value="UBA"/>
</dbReference>
<dbReference type="Pfam" id="PF00627">
    <property type="entry name" value="UBA"/>
    <property type="match status" value="1"/>
</dbReference>
<dbReference type="GO" id="GO:0004843">
    <property type="term" value="F:cysteine-type deubiquitinase activity"/>
    <property type="evidence" value="ECO:0007669"/>
    <property type="project" value="InterPro"/>
</dbReference>
<dbReference type="InParanoid" id="K3WZ95"/>
<dbReference type="InterPro" id="IPR038765">
    <property type="entry name" value="Papain-like_cys_pep_sf"/>
</dbReference>
<organism evidence="7 8">
    <name type="scientific">Globisporangium ultimum (strain ATCC 200006 / CBS 805.95 / DAOM BR144)</name>
    <name type="common">Pythium ultimum</name>
    <dbReference type="NCBI Taxonomy" id="431595"/>
    <lineage>
        <taxon>Eukaryota</taxon>
        <taxon>Sar</taxon>
        <taxon>Stramenopiles</taxon>
        <taxon>Oomycota</taxon>
        <taxon>Peronosporomycetes</taxon>
        <taxon>Pythiales</taxon>
        <taxon>Pythiaceae</taxon>
        <taxon>Globisporangium</taxon>
    </lineage>
</organism>
<proteinExistence type="predicted"/>
<dbReference type="SUPFAM" id="SSF54001">
    <property type="entry name" value="Cysteine proteinases"/>
    <property type="match status" value="1"/>
</dbReference>
<dbReference type="InterPro" id="IPR009060">
    <property type="entry name" value="UBA-like_sf"/>
</dbReference>
<dbReference type="EMBL" id="GL376602">
    <property type="status" value="NOT_ANNOTATED_CDS"/>
    <property type="molecule type" value="Genomic_DNA"/>
</dbReference>